<organism evidence="9 10">
    <name type="scientific">Pelosinus propionicus DSM 13327</name>
    <dbReference type="NCBI Taxonomy" id="1123291"/>
    <lineage>
        <taxon>Bacteria</taxon>
        <taxon>Bacillati</taxon>
        <taxon>Bacillota</taxon>
        <taxon>Negativicutes</taxon>
        <taxon>Selenomonadales</taxon>
        <taxon>Sporomusaceae</taxon>
        <taxon>Pelosinus</taxon>
    </lineage>
</organism>
<evidence type="ECO:0000313" key="10">
    <source>
        <dbReference type="Proteomes" id="UP000199520"/>
    </source>
</evidence>
<dbReference type="OrthoDB" id="9811552at2"/>
<dbReference type="InterPro" id="IPR000515">
    <property type="entry name" value="MetI-like"/>
</dbReference>
<feature type="domain" description="ABC transmembrane type-1" evidence="8">
    <location>
        <begin position="18"/>
        <end position="204"/>
    </location>
</feature>
<feature type="transmembrane region" description="Helical" evidence="7">
    <location>
        <begin position="82"/>
        <end position="101"/>
    </location>
</feature>
<evidence type="ECO:0000256" key="4">
    <source>
        <dbReference type="ARBA" id="ARBA00022692"/>
    </source>
</evidence>
<dbReference type="NCBIfam" id="TIGR01726">
    <property type="entry name" value="HEQRo_perm_3TM"/>
    <property type="match status" value="1"/>
</dbReference>
<dbReference type="GO" id="GO:0022857">
    <property type="term" value="F:transmembrane transporter activity"/>
    <property type="evidence" value="ECO:0007669"/>
    <property type="project" value="InterPro"/>
</dbReference>
<proteinExistence type="inferred from homology"/>
<dbReference type="GO" id="GO:0043190">
    <property type="term" value="C:ATP-binding cassette (ABC) transporter complex"/>
    <property type="evidence" value="ECO:0007669"/>
    <property type="project" value="InterPro"/>
</dbReference>
<dbReference type="CDD" id="cd06261">
    <property type="entry name" value="TM_PBP2"/>
    <property type="match status" value="1"/>
</dbReference>
<keyword evidence="6 7" id="KW-0472">Membrane</keyword>
<dbReference type="STRING" id="1123291.SAMN04490355_104531"/>
<dbReference type="InterPro" id="IPR035906">
    <property type="entry name" value="MetI-like_sf"/>
</dbReference>
<reference evidence="10" key="1">
    <citation type="submission" date="2016-10" db="EMBL/GenBank/DDBJ databases">
        <authorList>
            <person name="Varghese N."/>
            <person name="Submissions S."/>
        </authorList>
    </citation>
    <scope>NUCLEOTIDE SEQUENCE [LARGE SCALE GENOMIC DNA]</scope>
    <source>
        <strain evidence="10">DSM 13327</strain>
    </source>
</reference>
<dbReference type="RefSeq" id="WP_090941530.1">
    <property type="nucleotide sequence ID" value="NZ_FOTS01000045.1"/>
</dbReference>
<keyword evidence="2 7" id="KW-0813">Transport</keyword>
<dbReference type="AlphaFoldDB" id="A0A1I4NEM8"/>
<dbReference type="Pfam" id="PF00528">
    <property type="entry name" value="BPD_transp_1"/>
    <property type="match status" value="1"/>
</dbReference>
<dbReference type="GO" id="GO:0006865">
    <property type="term" value="P:amino acid transport"/>
    <property type="evidence" value="ECO:0007669"/>
    <property type="project" value="TreeGrafter"/>
</dbReference>
<feature type="transmembrane region" description="Helical" evidence="7">
    <location>
        <begin position="20"/>
        <end position="42"/>
    </location>
</feature>
<name>A0A1I4NEM8_9FIRM</name>
<dbReference type="EMBL" id="FOTS01000045">
    <property type="protein sequence ID" value="SFM13958.1"/>
    <property type="molecule type" value="Genomic_DNA"/>
</dbReference>
<protein>
    <submittedName>
        <fullName evidence="9">Amino acid ABC transporter membrane protein 2, PAAT family</fullName>
    </submittedName>
</protein>
<dbReference type="SUPFAM" id="SSF161098">
    <property type="entry name" value="MetI-like"/>
    <property type="match status" value="1"/>
</dbReference>
<comment type="similarity">
    <text evidence="7">Belongs to the binding-protein-dependent transport system permease family.</text>
</comment>
<comment type="subcellular location">
    <subcellularLocation>
        <location evidence="1 7">Cell membrane</location>
        <topology evidence="1 7">Multi-pass membrane protein</topology>
    </subcellularLocation>
</comment>
<evidence type="ECO:0000256" key="5">
    <source>
        <dbReference type="ARBA" id="ARBA00022989"/>
    </source>
</evidence>
<evidence type="ECO:0000313" key="9">
    <source>
        <dbReference type="EMBL" id="SFM13958.1"/>
    </source>
</evidence>
<sequence length="216" mass="23736">MIEELLQLELLSFLGAGLLTTLQIAISSIVLSMILGTILGIARHSNHTPLSQAASFYVEVVRNTPLLLFILAVRFMTKLPPIYAGIVAMTIFTTAMIAEIVRGGLNSVGKGQWEAAKSQGFTYTQTLIYVVLPQALRNTIPPLVSQFTTVIKDTSLVWAVGIEDLTGKGMIIMGQYGTTAQVFTIFATIAIIYFVFNYALSILARQQQRRLSLRSY</sequence>
<evidence type="ECO:0000256" key="3">
    <source>
        <dbReference type="ARBA" id="ARBA00022475"/>
    </source>
</evidence>
<dbReference type="PROSITE" id="PS50928">
    <property type="entry name" value="ABC_TM1"/>
    <property type="match status" value="1"/>
</dbReference>
<dbReference type="PANTHER" id="PTHR30614:SF41">
    <property type="entry name" value="INNER MEMBRANE AMINO-ACID ABC TRANSPORTER PERMEASE PROTEIN YHDY"/>
    <property type="match status" value="1"/>
</dbReference>
<evidence type="ECO:0000256" key="2">
    <source>
        <dbReference type="ARBA" id="ARBA00022448"/>
    </source>
</evidence>
<dbReference type="Proteomes" id="UP000199520">
    <property type="component" value="Unassembled WGS sequence"/>
</dbReference>
<dbReference type="InterPro" id="IPR010065">
    <property type="entry name" value="AA_ABC_transptr_permease_3TM"/>
</dbReference>
<gene>
    <name evidence="9" type="ORF">SAMN04490355_104531</name>
</gene>
<feature type="transmembrane region" description="Helical" evidence="7">
    <location>
        <begin position="182"/>
        <end position="204"/>
    </location>
</feature>
<accession>A0A1I4NEM8</accession>
<keyword evidence="4 7" id="KW-0812">Transmembrane</keyword>
<keyword evidence="3" id="KW-1003">Cell membrane</keyword>
<dbReference type="InterPro" id="IPR043429">
    <property type="entry name" value="ArtM/GltK/GlnP/TcyL/YhdX-like"/>
</dbReference>
<evidence type="ECO:0000256" key="1">
    <source>
        <dbReference type="ARBA" id="ARBA00004651"/>
    </source>
</evidence>
<dbReference type="Gene3D" id="1.10.3720.10">
    <property type="entry name" value="MetI-like"/>
    <property type="match status" value="1"/>
</dbReference>
<keyword evidence="10" id="KW-1185">Reference proteome</keyword>
<dbReference type="PANTHER" id="PTHR30614">
    <property type="entry name" value="MEMBRANE COMPONENT OF AMINO ACID ABC TRANSPORTER"/>
    <property type="match status" value="1"/>
</dbReference>
<evidence type="ECO:0000259" key="8">
    <source>
        <dbReference type="PROSITE" id="PS50928"/>
    </source>
</evidence>
<evidence type="ECO:0000256" key="7">
    <source>
        <dbReference type="RuleBase" id="RU363032"/>
    </source>
</evidence>
<keyword evidence="5 7" id="KW-1133">Transmembrane helix</keyword>
<evidence type="ECO:0000256" key="6">
    <source>
        <dbReference type="ARBA" id="ARBA00023136"/>
    </source>
</evidence>